<keyword evidence="2" id="KW-1185">Reference proteome</keyword>
<name>A0A445F5Y6_GLYSO</name>
<dbReference type="EMBL" id="QZWG01000020">
    <property type="protein sequence ID" value="RZB44232.1"/>
    <property type="molecule type" value="Genomic_DNA"/>
</dbReference>
<reference evidence="1 2" key="1">
    <citation type="submission" date="2018-09" db="EMBL/GenBank/DDBJ databases">
        <title>A high-quality reference genome of wild soybean provides a powerful tool to mine soybean genomes.</title>
        <authorList>
            <person name="Xie M."/>
            <person name="Chung C.Y.L."/>
            <person name="Li M.-W."/>
            <person name="Wong F.-L."/>
            <person name="Chan T.-F."/>
            <person name="Lam H.-M."/>
        </authorList>
    </citation>
    <scope>NUCLEOTIDE SEQUENCE [LARGE SCALE GENOMIC DNA]</scope>
    <source>
        <strain evidence="2">cv. W05</strain>
        <tissue evidence="1">Hypocotyl of etiolated seedlings</tissue>
    </source>
</reference>
<comment type="caution">
    <text evidence="1">The sequence shown here is derived from an EMBL/GenBank/DDBJ whole genome shotgun (WGS) entry which is preliminary data.</text>
</comment>
<gene>
    <name evidence="1" type="ORF">D0Y65_054314</name>
</gene>
<proteinExistence type="predicted"/>
<dbReference type="AlphaFoldDB" id="A0A445F5Y6"/>
<evidence type="ECO:0000313" key="2">
    <source>
        <dbReference type="Proteomes" id="UP000289340"/>
    </source>
</evidence>
<sequence length="273" mass="29234">MSTTISSLPFSLPLRQNSRVTLFNPPSSPNPSQSSVTFPKKKWRLLWFRHGNTSSKTDGSELNEDKLSEDLVKLEGVQSKDLKKDWLATILTHSLNYWLRGTSNLLRRRRHREEEVKRKEWSSSVPPTLAAIVTRENEQRSEGRMRRLGYSLQIWKRVVQQRSEGAWGLLLTRRGMTAMVGGAGTGVGCCYLSAGSGGGAGVGGGVGMNGDGGVGGGVSMSSGGGVVGRVGMSNEVNMSGGVGMGVCARSAFAEEEDGVVVEEEGGGKRWTGG</sequence>
<protein>
    <submittedName>
        <fullName evidence="1">Uncharacterized protein</fullName>
    </submittedName>
</protein>
<organism evidence="1 2">
    <name type="scientific">Glycine soja</name>
    <name type="common">Wild soybean</name>
    <dbReference type="NCBI Taxonomy" id="3848"/>
    <lineage>
        <taxon>Eukaryota</taxon>
        <taxon>Viridiplantae</taxon>
        <taxon>Streptophyta</taxon>
        <taxon>Embryophyta</taxon>
        <taxon>Tracheophyta</taxon>
        <taxon>Spermatophyta</taxon>
        <taxon>Magnoliopsida</taxon>
        <taxon>eudicotyledons</taxon>
        <taxon>Gunneridae</taxon>
        <taxon>Pentapetalae</taxon>
        <taxon>rosids</taxon>
        <taxon>fabids</taxon>
        <taxon>Fabales</taxon>
        <taxon>Fabaceae</taxon>
        <taxon>Papilionoideae</taxon>
        <taxon>50 kb inversion clade</taxon>
        <taxon>NPAAA clade</taxon>
        <taxon>indigoferoid/millettioid clade</taxon>
        <taxon>Phaseoleae</taxon>
        <taxon>Glycine</taxon>
        <taxon>Glycine subgen. Soja</taxon>
    </lineage>
</organism>
<accession>A0A445F5Y6</accession>
<dbReference type="Proteomes" id="UP000289340">
    <property type="component" value="Chromosome 20"/>
</dbReference>
<evidence type="ECO:0000313" key="1">
    <source>
        <dbReference type="EMBL" id="RZB44232.1"/>
    </source>
</evidence>